<keyword evidence="2" id="KW-0456">Lyase</keyword>
<dbReference type="GO" id="GO:0047575">
    <property type="term" value="F:4-carboxymuconolactone decarboxylase activity"/>
    <property type="evidence" value="ECO:0007669"/>
    <property type="project" value="UniProtKB-EC"/>
</dbReference>
<evidence type="ECO:0000259" key="1">
    <source>
        <dbReference type="Pfam" id="PF02627"/>
    </source>
</evidence>
<dbReference type="EMBL" id="AE016879">
    <property type="protein sequence ID" value="AAP26661.1"/>
    <property type="molecule type" value="Genomic_DNA"/>
</dbReference>
<protein>
    <submittedName>
        <fullName evidence="2">Carboxymuconolactone decarboxylase</fullName>
        <ecNumber evidence="2">4.1.1.44</ecNumber>
    </submittedName>
</protein>
<feature type="domain" description="Carboxymuconolactone decarboxylase-like" evidence="1">
    <location>
        <begin position="53"/>
        <end position="136"/>
    </location>
</feature>
<organism evidence="2 3">
    <name type="scientific">Bacillus anthracis</name>
    <name type="common">anthrax bacterium</name>
    <dbReference type="NCBI Taxonomy" id="1392"/>
    <lineage>
        <taxon>Bacteria</taxon>
        <taxon>Bacillati</taxon>
        <taxon>Bacillota</taxon>
        <taxon>Bacilli</taxon>
        <taxon>Bacillales</taxon>
        <taxon>Bacillaceae</taxon>
        <taxon>Bacillus</taxon>
        <taxon>Bacillus cereus group</taxon>
    </lineage>
</organism>
<dbReference type="GO" id="GO:0051920">
    <property type="term" value="F:peroxiredoxin activity"/>
    <property type="evidence" value="ECO:0007669"/>
    <property type="project" value="InterPro"/>
</dbReference>
<dbReference type="RefSeq" id="WP_009879212.1">
    <property type="nucleotide sequence ID" value="NZ_AP018443.1"/>
</dbReference>
<proteinExistence type="predicted"/>
<dbReference type="Gene3D" id="1.20.1290.10">
    <property type="entry name" value="AhpD-like"/>
    <property type="match status" value="1"/>
</dbReference>
<dbReference type="GeneID" id="45022663"/>
<evidence type="ECO:0000313" key="2">
    <source>
        <dbReference type="EMBL" id="AAP26661.1"/>
    </source>
</evidence>
<dbReference type="SUPFAM" id="SSF69118">
    <property type="entry name" value="AhpD-like"/>
    <property type="match status" value="1"/>
</dbReference>
<dbReference type="Pfam" id="PF02627">
    <property type="entry name" value="CMD"/>
    <property type="match status" value="1"/>
</dbReference>
<sequence length="146" mass="15899">MGYIAFLSSHTTIGTDNLNGGNNNMEHEQHHSSVNDVLHHYKEGIGSFTNQIPEIAETYNAFTQACFQEGTLTKREKQLIALGISLATQDEYCTIYHTKGCLDQGCSDKEILEACGVSAAFAGGAAMSQAVTLVQECLTELKNQKH</sequence>
<dbReference type="AlphaFoldDB" id="A0A2P0HFB4"/>
<dbReference type="InterPro" id="IPR003779">
    <property type="entry name" value="CMD-like"/>
</dbReference>
<accession>A0A2P0HFB4</accession>
<gene>
    <name evidence="2" type="ordered locus">BA_2829</name>
</gene>
<dbReference type="InterPro" id="IPR029032">
    <property type="entry name" value="AhpD-like"/>
</dbReference>
<evidence type="ECO:0000313" key="3">
    <source>
        <dbReference type="Proteomes" id="UP000000427"/>
    </source>
</evidence>
<dbReference type="PANTHER" id="PTHR33930">
    <property type="entry name" value="ALKYL HYDROPEROXIDE REDUCTASE AHPD"/>
    <property type="match status" value="1"/>
</dbReference>
<dbReference type="KEGG" id="ban:BA_2829"/>
<dbReference type="PANTHER" id="PTHR33930:SF2">
    <property type="entry name" value="BLR3452 PROTEIN"/>
    <property type="match status" value="1"/>
</dbReference>
<name>A0A2P0HFB4_BACAN</name>
<dbReference type="EC" id="4.1.1.44" evidence="2"/>
<reference evidence="2 3" key="1">
    <citation type="journal article" date="2003" name="Nature">
        <title>The genome sequence of Bacillus anthracis Ames and comparison to closely related bacteria.</title>
        <authorList>
            <person name="Read T.D."/>
            <person name="Peterson S.N."/>
            <person name="Tourasse N."/>
            <person name="Baillie L.W."/>
            <person name="Paulsen I.T."/>
            <person name="Nelson K.E."/>
            <person name="Tettelin H."/>
            <person name="Fouts D.E."/>
            <person name="Eisen J.A."/>
            <person name="Gill S.R."/>
            <person name="Holtzapple E.K."/>
            <person name="Okstad O.A."/>
            <person name="Helgason E."/>
            <person name="Rilstone J."/>
            <person name="Wu M."/>
            <person name="Kolonay J.F."/>
            <person name="Beanan M.J."/>
            <person name="Dodson R.J."/>
            <person name="Brinkac L.M."/>
            <person name="Gwinn M."/>
            <person name="DeBoy R.T."/>
            <person name="Madpu R."/>
            <person name="Daugherty S.C."/>
            <person name="Durkin A.S."/>
            <person name="Haft D.H."/>
            <person name="Nelson W.C."/>
            <person name="Peterson J.D."/>
            <person name="Pop M."/>
            <person name="Khouri H.M."/>
            <person name="Radune D."/>
            <person name="Benton J.L."/>
            <person name="Mahamoud Y."/>
            <person name="Jiang L."/>
            <person name="Hance I.R."/>
            <person name="Weidman J.F."/>
            <person name="Berry K.J."/>
            <person name="Plaut R.D."/>
            <person name="Wolf A.M."/>
            <person name="Watkins K.L."/>
            <person name="Nierman W.C."/>
            <person name="Hazen A."/>
            <person name="Cline R."/>
            <person name="Redmond C."/>
            <person name="Thwaite J.E."/>
            <person name="White O."/>
            <person name="Salzberg S.L."/>
            <person name="Thomason B."/>
            <person name="Friedlander A.M."/>
            <person name="Koehler T.M."/>
            <person name="Hanna P.C."/>
            <person name="Kolsto A.B."/>
            <person name="Fraser C.M."/>
        </authorList>
    </citation>
    <scope>NUCLEOTIDE SEQUENCE [LARGE SCALE GENOMIC DNA]</scope>
    <source>
        <strain evidence="3">Ames / isolate Porton</strain>
    </source>
</reference>
<dbReference type="Proteomes" id="UP000000427">
    <property type="component" value="Chromosome"/>
</dbReference>